<dbReference type="GO" id="GO:0046872">
    <property type="term" value="F:metal ion binding"/>
    <property type="evidence" value="ECO:0007669"/>
    <property type="project" value="UniProtKB-KW"/>
</dbReference>
<evidence type="ECO:0000313" key="12">
    <source>
        <dbReference type="Proteomes" id="UP000176198"/>
    </source>
</evidence>
<dbReference type="InterPro" id="IPR018247">
    <property type="entry name" value="EF_Hand_1_Ca_BS"/>
</dbReference>
<keyword evidence="4" id="KW-0964">Secreted</keyword>
<sequence>MRKILLVIVFLFTLFFFFGTHQLAAQGNIYYVATNGSDSNPGTSLTTPFASLQKGMNVASSGDTVYVRGGTYHLNASVSISGKDGTSQSPIQVFAYQNEKPVLDGTNANDGKWALVSIKDASYWHFKGLVIKNTKGVLATNNTKRGMQFVGDSSWNVIENMEFSYNEGTGLHFEDYASNNKIIDSISHHNFDQVSGGTNSDGFAVKNEVTAANNEFISCQAYFNSDDGWDLWNGGPTTIRKSISYRNGFNDLLQSLGDGNGFKLGLGQGGHTLIQDVAWGNKYRGFDHNNAGKPVFVYNNTAYGNAVDYNFEVTNTGIAVAHQLKNNIGFGSGTKMNPNVVQAKNSWNYSWEANPGFVSTDSLSVNFLSLSSVSPALNAGVNLNLEGFANPPDVGALQEGQKLSDLLIGATATPTPANNPTAIPTVADIPGDADRNGKVDGVDYVIWLNHYNQAVLGPASGDFDYSNKVDGVDYVIWLNNYGKQL</sequence>
<evidence type="ECO:0000256" key="1">
    <source>
        <dbReference type="ARBA" id="ARBA00001913"/>
    </source>
</evidence>
<dbReference type="Proteomes" id="UP000176198">
    <property type="component" value="Unassembled WGS sequence"/>
</dbReference>
<comment type="cofactor">
    <cofactor evidence="1">
        <name>Ca(2+)</name>
        <dbReference type="ChEBI" id="CHEBI:29108"/>
    </cofactor>
</comment>
<evidence type="ECO:0000256" key="8">
    <source>
        <dbReference type="ARBA" id="ARBA00023239"/>
    </source>
</evidence>
<dbReference type="InterPro" id="IPR012334">
    <property type="entry name" value="Pectin_lyas_fold"/>
</dbReference>
<reference evidence="11 12" key="1">
    <citation type="journal article" date="2016" name="Nat. Commun.">
        <title>Thousands of microbial genomes shed light on interconnected biogeochemical processes in an aquifer system.</title>
        <authorList>
            <person name="Anantharaman K."/>
            <person name="Brown C.T."/>
            <person name="Hug L.A."/>
            <person name="Sharon I."/>
            <person name="Castelle C.J."/>
            <person name="Probst A.J."/>
            <person name="Thomas B.C."/>
            <person name="Singh A."/>
            <person name="Wilkins M.J."/>
            <person name="Karaoz U."/>
            <person name="Brodie E.L."/>
            <person name="Williams K.H."/>
            <person name="Hubbard S.S."/>
            <person name="Banfield J.F."/>
        </authorList>
    </citation>
    <scope>NUCLEOTIDE SEQUENCE [LARGE SCALE GENOMIC DNA]</scope>
</reference>
<gene>
    <name evidence="11" type="ORF">A2115_01725</name>
</gene>
<keyword evidence="8" id="KW-0456">Lyase</keyword>
<comment type="similarity">
    <text evidence="9">Belongs to the polysaccharide lyase 9 family.</text>
</comment>
<dbReference type="PANTHER" id="PTHR40088:SF1">
    <property type="entry name" value="PECTATE LYASE PEL9"/>
    <property type="match status" value="1"/>
</dbReference>
<accession>A0A1F7WKX7</accession>
<dbReference type="SUPFAM" id="SSF51126">
    <property type="entry name" value="Pectin lyase-like"/>
    <property type="match status" value="1"/>
</dbReference>
<comment type="caution">
    <text evidence="11">The sequence shown here is derived from an EMBL/GenBank/DDBJ whole genome shotgun (WGS) entry which is preliminary data.</text>
</comment>
<dbReference type="InterPro" id="IPR011050">
    <property type="entry name" value="Pectin_lyase_fold/virulence"/>
</dbReference>
<dbReference type="GO" id="GO:0016837">
    <property type="term" value="F:carbon-oxygen lyase activity, acting on polysaccharides"/>
    <property type="evidence" value="ECO:0007669"/>
    <property type="project" value="TreeGrafter"/>
</dbReference>
<dbReference type="GO" id="GO:0005576">
    <property type="term" value="C:extracellular region"/>
    <property type="evidence" value="ECO:0007669"/>
    <property type="project" value="UniProtKB-SubCell"/>
</dbReference>
<keyword evidence="6" id="KW-0732">Signal</keyword>
<evidence type="ECO:0000256" key="7">
    <source>
        <dbReference type="ARBA" id="ARBA00022837"/>
    </source>
</evidence>
<evidence type="ECO:0000259" key="10">
    <source>
        <dbReference type="Pfam" id="PF22842"/>
    </source>
</evidence>
<evidence type="ECO:0000256" key="4">
    <source>
        <dbReference type="ARBA" id="ARBA00022525"/>
    </source>
</evidence>
<dbReference type="InterPro" id="IPR052052">
    <property type="entry name" value="Polysaccharide_Lyase_9"/>
</dbReference>
<evidence type="ECO:0000256" key="3">
    <source>
        <dbReference type="ARBA" id="ARBA00016512"/>
    </source>
</evidence>
<keyword evidence="5" id="KW-0479">Metal-binding</keyword>
<evidence type="ECO:0000256" key="2">
    <source>
        <dbReference type="ARBA" id="ARBA00004613"/>
    </source>
</evidence>
<evidence type="ECO:0000313" key="11">
    <source>
        <dbReference type="EMBL" id="OGM02778.1"/>
    </source>
</evidence>
<dbReference type="STRING" id="1802471.A2115_01725"/>
<dbReference type="Gene3D" id="2.160.20.10">
    <property type="entry name" value="Single-stranded right-handed beta-helix, Pectin lyase-like"/>
    <property type="match status" value="1"/>
</dbReference>
<feature type="domain" description="Pel9A-like right handed beta-helix region" evidence="10">
    <location>
        <begin position="23"/>
        <end position="319"/>
    </location>
</feature>
<keyword evidence="7" id="KW-0106">Calcium</keyword>
<organism evidence="11 12">
    <name type="scientific">Candidatus Woesebacteria bacterium GWA1_41_8</name>
    <dbReference type="NCBI Taxonomy" id="1802471"/>
    <lineage>
        <taxon>Bacteria</taxon>
        <taxon>Candidatus Woeseibacteriota</taxon>
    </lineage>
</organism>
<protein>
    <recommendedName>
        <fullName evidence="3">Probable pectate lyase C</fullName>
    </recommendedName>
</protein>
<evidence type="ECO:0000256" key="6">
    <source>
        <dbReference type="ARBA" id="ARBA00022729"/>
    </source>
</evidence>
<dbReference type="EMBL" id="MGFJ01000014">
    <property type="protein sequence ID" value="OGM02778.1"/>
    <property type="molecule type" value="Genomic_DNA"/>
</dbReference>
<proteinExistence type="inferred from homology"/>
<dbReference type="PROSITE" id="PS00018">
    <property type="entry name" value="EF_HAND_1"/>
    <property type="match status" value="1"/>
</dbReference>
<evidence type="ECO:0000256" key="9">
    <source>
        <dbReference type="ARBA" id="ARBA00038263"/>
    </source>
</evidence>
<comment type="subcellular location">
    <subcellularLocation>
        <location evidence="2">Secreted</location>
    </subcellularLocation>
</comment>
<dbReference type="AlphaFoldDB" id="A0A1F7WKX7"/>
<dbReference type="PANTHER" id="PTHR40088">
    <property type="entry name" value="PECTATE LYASE (EUROFUNG)"/>
    <property type="match status" value="1"/>
</dbReference>
<evidence type="ECO:0000256" key="5">
    <source>
        <dbReference type="ARBA" id="ARBA00022723"/>
    </source>
</evidence>
<name>A0A1F7WKX7_9BACT</name>
<dbReference type="InterPro" id="IPR053868">
    <property type="entry name" value="Pel9A-like_beta_helix"/>
</dbReference>
<dbReference type="Pfam" id="PF22842">
    <property type="entry name" value="Pel9A-like_beta_helix"/>
    <property type="match status" value="1"/>
</dbReference>